<evidence type="ECO:0000256" key="7">
    <source>
        <dbReference type="SAM" id="MobiDB-lite"/>
    </source>
</evidence>
<evidence type="ECO:0000313" key="10">
    <source>
        <dbReference type="EMBL" id="CAA9408932.1"/>
    </source>
</evidence>
<accession>A0A6J4P830</accession>
<feature type="coiled-coil region" evidence="6">
    <location>
        <begin position="80"/>
        <end position="117"/>
    </location>
</feature>
<evidence type="ECO:0000259" key="9">
    <source>
        <dbReference type="Pfam" id="PF04085"/>
    </source>
</evidence>
<keyword evidence="6" id="KW-0175">Coiled coil</keyword>
<proteinExistence type="inferred from homology"/>
<evidence type="ECO:0000256" key="1">
    <source>
        <dbReference type="ARBA" id="ARBA00009369"/>
    </source>
</evidence>
<evidence type="ECO:0000256" key="8">
    <source>
        <dbReference type="SAM" id="Phobius"/>
    </source>
</evidence>
<keyword evidence="3 5" id="KW-0133">Cell shape</keyword>
<dbReference type="Gene3D" id="2.40.10.350">
    <property type="entry name" value="Rod shape-determining protein MreC, domain 2"/>
    <property type="match status" value="1"/>
</dbReference>
<feature type="compositionally biased region" description="Basic and acidic residues" evidence="7">
    <location>
        <begin position="234"/>
        <end position="243"/>
    </location>
</feature>
<dbReference type="EMBL" id="CADCVB010000016">
    <property type="protein sequence ID" value="CAA9408932.1"/>
    <property type="molecule type" value="Genomic_DNA"/>
</dbReference>
<evidence type="ECO:0000256" key="6">
    <source>
        <dbReference type="SAM" id="Coils"/>
    </source>
</evidence>
<gene>
    <name evidence="10" type="ORF">AVDCRST_MAG78-272</name>
</gene>
<evidence type="ECO:0000256" key="4">
    <source>
        <dbReference type="ARBA" id="ARBA00032089"/>
    </source>
</evidence>
<evidence type="ECO:0000256" key="2">
    <source>
        <dbReference type="ARBA" id="ARBA00013855"/>
    </source>
</evidence>
<dbReference type="InterPro" id="IPR042177">
    <property type="entry name" value="Cell/Rod_1"/>
</dbReference>
<dbReference type="InterPro" id="IPR042175">
    <property type="entry name" value="Cell/Rod_MreC_2"/>
</dbReference>
<reference evidence="10" key="1">
    <citation type="submission" date="2020-02" db="EMBL/GenBank/DDBJ databases">
        <authorList>
            <person name="Meier V. D."/>
        </authorList>
    </citation>
    <scope>NUCLEOTIDE SEQUENCE</scope>
    <source>
        <strain evidence="10">AVDCRST_MAG78</strain>
    </source>
</reference>
<comment type="function">
    <text evidence="5">Involved in formation and maintenance of cell shape.</text>
</comment>
<dbReference type="GO" id="GO:0008360">
    <property type="term" value="P:regulation of cell shape"/>
    <property type="evidence" value="ECO:0007669"/>
    <property type="project" value="UniProtKB-KW"/>
</dbReference>
<dbReference type="PANTHER" id="PTHR34138">
    <property type="entry name" value="CELL SHAPE-DETERMINING PROTEIN MREC"/>
    <property type="match status" value="1"/>
</dbReference>
<sequence length="331" mass="35328">MGRSRKSSAASGLVALIILCVTSLVMFTVYVKEGESGPLHTVQLGAAEVLRPVRGLFGLATSPVSAASERVEGALDASEKRELEERALQYEEDAAEAARLREENERLRELLEGEQQSFTYSPLAQVVAPVGGQLTERVVINVGSDAGVEPEQPVIVGKNTLIGRTTDRVTPNTAEVLLVTDQNFAAGVRILPPKAPQEEPGGESTTAGESTSGETTARESTSGESTTNEQPPASEREPDLRADSHGEGLLRTSWEGYLGVDYVDLNAEAEQGDFVVTSGRAGDRELLFPPGLLVGTVESVSSQDINQYKNIVATPAVEADDLQNVRVIVDW</sequence>
<keyword evidence="8" id="KW-0472">Membrane</keyword>
<feature type="region of interest" description="Disordered" evidence="7">
    <location>
        <begin position="191"/>
        <end position="243"/>
    </location>
</feature>
<dbReference type="Pfam" id="PF04085">
    <property type="entry name" value="MreC"/>
    <property type="match status" value="1"/>
</dbReference>
<feature type="domain" description="Rod shape-determining protein MreC beta-barrel core" evidence="9">
    <location>
        <begin position="131"/>
        <end position="328"/>
    </location>
</feature>
<name>A0A6J4P830_9ACTN</name>
<dbReference type="InterPro" id="IPR055342">
    <property type="entry name" value="MreC_beta-barrel_core"/>
</dbReference>
<dbReference type="PIRSF" id="PIRSF038471">
    <property type="entry name" value="MreC"/>
    <property type="match status" value="1"/>
</dbReference>
<dbReference type="GO" id="GO:0005886">
    <property type="term" value="C:plasma membrane"/>
    <property type="evidence" value="ECO:0007669"/>
    <property type="project" value="TreeGrafter"/>
</dbReference>
<keyword evidence="8" id="KW-1133">Transmembrane helix</keyword>
<dbReference type="PANTHER" id="PTHR34138:SF1">
    <property type="entry name" value="CELL SHAPE-DETERMINING PROTEIN MREC"/>
    <property type="match status" value="1"/>
</dbReference>
<dbReference type="AlphaFoldDB" id="A0A6J4P830"/>
<organism evidence="10">
    <name type="scientific">uncultured Rubrobacteraceae bacterium</name>
    <dbReference type="NCBI Taxonomy" id="349277"/>
    <lineage>
        <taxon>Bacteria</taxon>
        <taxon>Bacillati</taxon>
        <taxon>Actinomycetota</taxon>
        <taxon>Rubrobacteria</taxon>
        <taxon>Rubrobacterales</taxon>
        <taxon>Rubrobacteraceae</taxon>
        <taxon>environmental samples</taxon>
    </lineage>
</organism>
<dbReference type="InterPro" id="IPR007221">
    <property type="entry name" value="MreC"/>
</dbReference>
<dbReference type="Gene3D" id="2.40.10.340">
    <property type="entry name" value="Rod shape-determining protein MreC, domain 1"/>
    <property type="match status" value="1"/>
</dbReference>
<evidence type="ECO:0000256" key="3">
    <source>
        <dbReference type="ARBA" id="ARBA00022960"/>
    </source>
</evidence>
<protein>
    <recommendedName>
        <fullName evidence="2 5">Cell shape-determining protein MreC</fullName>
    </recommendedName>
    <alternativeName>
        <fullName evidence="4 5">Cell shape protein MreC</fullName>
    </alternativeName>
</protein>
<feature type="compositionally biased region" description="Low complexity" evidence="7">
    <location>
        <begin position="198"/>
        <end position="215"/>
    </location>
</feature>
<comment type="similarity">
    <text evidence="1 5">Belongs to the MreC family.</text>
</comment>
<keyword evidence="8" id="KW-0812">Transmembrane</keyword>
<feature type="transmembrane region" description="Helical" evidence="8">
    <location>
        <begin position="12"/>
        <end position="31"/>
    </location>
</feature>
<evidence type="ECO:0000256" key="5">
    <source>
        <dbReference type="PIRNR" id="PIRNR038471"/>
    </source>
</evidence>
<feature type="compositionally biased region" description="Polar residues" evidence="7">
    <location>
        <begin position="218"/>
        <end position="231"/>
    </location>
</feature>